<sequence length="380" mass="43591">MSKDRLITPETLQYLPLSWSVCSGGRAIETQAQLFSVLTELGTSQPQIEIVNPSQIDKDSMFDFFKNLGNGILPKEPFLAAHHLMTDASQRLANEYNPFKYTDYRWERYVRNSMSGAAVAKLVWPMFEFLTSKYHGERAQIMVARDTINFVYTVDQFGEMNWLPQNKPVDNDELEKQRTDILSAEKGMLITGFALGAGLNPTDASHLTQTLPILERAIKFGGFPLNFAFFVDTRVQTAFFRFNKEAEHYIDPQAYTMSRPGGIKFEDSSVRAQMEWYVTKREVLHTLDNTHQLKFIDRLIMGGDWVSYFDLNNDQQVQINSLQQGQITSDQLSDLIIEGLDYVDNQYQLARMQNNMGNGRELWFLLQLLAEQGAPTIAFR</sequence>
<dbReference type="Proteomes" id="UP000229459">
    <property type="component" value="Unassembled WGS sequence"/>
</dbReference>
<proteinExistence type="predicted"/>
<protein>
    <submittedName>
        <fullName evidence="1">Uncharacterized protein</fullName>
    </submittedName>
</protein>
<evidence type="ECO:0000313" key="1">
    <source>
        <dbReference type="EMBL" id="PIP53065.1"/>
    </source>
</evidence>
<evidence type="ECO:0000313" key="2">
    <source>
        <dbReference type="Proteomes" id="UP000229459"/>
    </source>
</evidence>
<organism evidence="1 2">
    <name type="scientific">Candidatus Beckwithbacteria bacterium CG23_combo_of_CG06-09_8_20_14_all_34_8</name>
    <dbReference type="NCBI Taxonomy" id="1974497"/>
    <lineage>
        <taxon>Bacteria</taxon>
        <taxon>Candidatus Beckwithiibacteriota</taxon>
    </lineage>
</organism>
<accession>A0A2H0B5Y6</accession>
<comment type="caution">
    <text evidence="1">The sequence shown here is derived from an EMBL/GenBank/DDBJ whole genome shotgun (WGS) entry which is preliminary data.</text>
</comment>
<gene>
    <name evidence="1" type="ORF">COX08_03050</name>
</gene>
<reference evidence="1 2" key="1">
    <citation type="submission" date="2017-09" db="EMBL/GenBank/DDBJ databases">
        <title>Depth-based differentiation of microbial function through sediment-hosted aquifers and enrichment of novel symbionts in the deep terrestrial subsurface.</title>
        <authorList>
            <person name="Probst A.J."/>
            <person name="Ladd B."/>
            <person name="Jarett J.K."/>
            <person name="Geller-Mcgrath D.E."/>
            <person name="Sieber C.M."/>
            <person name="Emerson J.B."/>
            <person name="Anantharaman K."/>
            <person name="Thomas B.C."/>
            <person name="Malmstrom R."/>
            <person name="Stieglmeier M."/>
            <person name="Klingl A."/>
            <person name="Woyke T."/>
            <person name="Ryan C.M."/>
            <person name="Banfield J.F."/>
        </authorList>
    </citation>
    <scope>NUCLEOTIDE SEQUENCE [LARGE SCALE GENOMIC DNA]</scope>
    <source>
        <strain evidence="1">CG23_combo_of_CG06-09_8_20_14_all_34_8</strain>
    </source>
</reference>
<dbReference type="EMBL" id="PCSR01000073">
    <property type="protein sequence ID" value="PIP53065.1"/>
    <property type="molecule type" value="Genomic_DNA"/>
</dbReference>
<name>A0A2H0B5Y6_9BACT</name>
<dbReference type="AlphaFoldDB" id="A0A2H0B5Y6"/>